<dbReference type="AlphaFoldDB" id="A0A7C2I1V5"/>
<dbReference type="NCBIfam" id="NF045718">
    <property type="entry name" value="two_CW_domain"/>
    <property type="match status" value="1"/>
</dbReference>
<sequence>MKKNCWEYKKCGREPGGEKVRELGICPAATEKRLDGIHGGKNAGRCCWVVAGTLCKGEVQGSFAKKFGNCQVCDFYELVKQEEGVKFILSANLLAKLSE</sequence>
<comment type="caution">
    <text evidence="1">The sequence shown here is derived from an EMBL/GenBank/DDBJ whole genome shotgun (WGS) entry which is preliminary data.</text>
</comment>
<dbReference type="EMBL" id="DSMU01000313">
    <property type="protein sequence ID" value="HEL66014.1"/>
    <property type="molecule type" value="Genomic_DNA"/>
</dbReference>
<accession>A0A7C2I1V5</accession>
<gene>
    <name evidence="1" type="ORF">ENQ34_04980</name>
</gene>
<organism evidence="1">
    <name type="scientific">Ammonifex degensii</name>
    <dbReference type="NCBI Taxonomy" id="42838"/>
    <lineage>
        <taxon>Bacteria</taxon>
        <taxon>Bacillati</taxon>
        <taxon>Bacillota</taxon>
        <taxon>Clostridia</taxon>
        <taxon>Thermoanaerobacterales</taxon>
        <taxon>Thermoanaerobacteraceae</taxon>
        <taxon>Ammonifex</taxon>
    </lineage>
</organism>
<name>A0A7C2I1V5_9THEO</name>
<proteinExistence type="predicted"/>
<evidence type="ECO:0000313" key="1">
    <source>
        <dbReference type="EMBL" id="HEL66014.1"/>
    </source>
</evidence>
<protein>
    <submittedName>
        <fullName evidence="1">Uncharacterized protein</fullName>
    </submittedName>
</protein>
<reference evidence="1" key="1">
    <citation type="journal article" date="2020" name="mSystems">
        <title>Genome- and Community-Level Interaction Insights into Carbon Utilization and Element Cycling Functions of Hydrothermarchaeota in Hydrothermal Sediment.</title>
        <authorList>
            <person name="Zhou Z."/>
            <person name="Liu Y."/>
            <person name="Xu W."/>
            <person name="Pan J."/>
            <person name="Luo Z.H."/>
            <person name="Li M."/>
        </authorList>
    </citation>
    <scope>NUCLEOTIDE SEQUENCE [LARGE SCALE GENOMIC DNA]</scope>
    <source>
        <strain evidence="1">SpSt-300</strain>
    </source>
</reference>
<dbReference type="InterPro" id="IPR054687">
    <property type="entry name" value="Two-CW_dom"/>
</dbReference>